<dbReference type="InterPro" id="IPR001465">
    <property type="entry name" value="Malate_synthase_TIM"/>
</dbReference>
<evidence type="ECO:0000256" key="8">
    <source>
        <dbReference type="RuleBase" id="RU000555"/>
    </source>
</evidence>
<dbReference type="Gene3D" id="3.20.20.360">
    <property type="entry name" value="Malate synthase, domain 3"/>
    <property type="match status" value="1"/>
</dbReference>
<comment type="pathway">
    <text evidence="8">Carbohydrate metabolism; glyoxylate cycle; (S)-malate from isocitrate: step 2/2.</text>
</comment>
<sequence>MAITLPAGMKITGEILPAYEDILTPEALALVDKLHRAFEPRRQELLAARVARAKRLDAGEVPDFLPETKSIREGDWKVAPVPKALECRRVEITGPVEAKMVINAFNSGADSYMTDFEDSNTPNWHNQLQGQVNLKAAVRRTLTLESKGKQYKLNDKIATLQVRPRGWHLDEKHVTIDGKRVSGGIFDFALFLFHNAKEQIARGAGPFFYLPKMESHLEARLWNDIFVMAQNEIGLPQGTIKATVLIETILAAFEMEEILYELREHSAGLNAGRWDYIFSCIKKFKNDKDFCLADRAKVTMTAPFMRSYALLLLKTCHHRGAPAIGGMSALIPIKNDPEKNAIAMEGIISDKRRDATDGYDGGWVAHPGLVEPAMKEFVAVLGDKPNQFEKQRADVQVKGADLLNFQPETPITEHGLRMNINVGIHYLGAWLAGNGCVPIHNLMEDAATAEISRSQVWQWIRSPKGKLEDGTKVTAELVRKLIPEELAKVKELVGGDTSTYDRAAEIFEQMSTSEDFAEFLTLPLYEEV</sequence>
<dbReference type="InterPro" id="IPR046363">
    <property type="entry name" value="MS_N_TIM-barrel_dom"/>
</dbReference>
<dbReference type="FunFam" id="1.20.1220.12:FF:000001">
    <property type="entry name" value="Malate synthase"/>
    <property type="match status" value="1"/>
</dbReference>
<feature type="active site" description="Proton donor" evidence="7">
    <location>
        <position position="445"/>
    </location>
</feature>
<organism evidence="12">
    <name type="scientific">Cupriavidus taiwanensis</name>
    <dbReference type="NCBI Taxonomy" id="164546"/>
    <lineage>
        <taxon>Bacteria</taxon>
        <taxon>Pseudomonadati</taxon>
        <taxon>Pseudomonadota</taxon>
        <taxon>Betaproteobacteria</taxon>
        <taxon>Burkholderiales</taxon>
        <taxon>Burkholderiaceae</taxon>
        <taxon>Cupriavidus</taxon>
    </lineage>
</organism>
<evidence type="ECO:0000256" key="6">
    <source>
        <dbReference type="ARBA" id="ARBA00047918"/>
    </source>
</evidence>
<evidence type="ECO:0000259" key="10">
    <source>
        <dbReference type="Pfam" id="PF20656"/>
    </source>
</evidence>
<dbReference type="GO" id="GO:0004474">
    <property type="term" value="F:malate synthase activity"/>
    <property type="evidence" value="ECO:0007669"/>
    <property type="project" value="UniProtKB-EC"/>
</dbReference>
<gene>
    <name evidence="12" type="primary">aceB</name>
    <name evidence="12" type="ORF">CBM2589_B180127</name>
</gene>
<dbReference type="EMBL" id="OFSP01000010">
    <property type="protein sequence ID" value="SOY47373.1"/>
    <property type="molecule type" value="Genomic_DNA"/>
</dbReference>
<dbReference type="InterPro" id="IPR019830">
    <property type="entry name" value="Malate_synthase_CS"/>
</dbReference>
<dbReference type="InterPro" id="IPR044856">
    <property type="entry name" value="Malate_synth_C_sf"/>
</dbReference>
<evidence type="ECO:0000256" key="7">
    <source>
        <dbReference type="PIRSR" id="PIRSR001363-1"/>
    </source>
</evidence>
<keyword evidence="3 8" id="KW-0329">Glyoxylate bypass</keyword>
<evidence type="ECO:0000256" key="2">
    <source>
        <dbReference type="ARBA" id="ARBA00012636"/>
    </source>
</evidence>
<dbReference type="NCBIfam" id="TIGR01344">
    <property type="entry name" value="malate_syn_A"/>
    <property type="match status" value="1"/>
</dbReference>
<dbReference type="SUPFAM" id="SSF51645">
    <property type="entry name" value="Malate synthase G"/>
    <property type="match status" value="1"/>
</dbReference>
<dbReference type="PROSITE" id="PS00510">
    <property type="entry name" value="MALATE_SYNTHASE"/>
    <property type="match status" value="1"/>
</dbReference>
<dbReference type="Gene3D" id="1.20.1220.12">
    <property type="entry name" value="Malate synthase, domain III"/>
    <property type="match status" value="1"/>
</dbReference>
<comment type="similarity">
    <text evidence="1 8">Belongs to the malate synthase family.</text>
</comment>
<dbReference type="GO" id="GO:0006099">
    <property type="term" value="P:tricarboxylic acid cycle"/>
    <property type="evidence" value="ECO:0007669"/>
    <property type="project" value="UniProtKB-KW"/>
</dbReference>
<comment type="catalytic activity">
    <reaction evidence="6 8">
        <text>glyoxylate + acetyl-CoA + H2O = (S)-malate + CoA + H(+)</text>
        <dbReference type="Rhea" id="RHEA:18181"/>
        <dbReference type="ChEBI" id="CHEBI:15377"/>
        <dbReference type="ChEBI" id="CHEBI:15378"/>
        <dbReference type="ChEBI" id="CHEBI:15589"/>
        <dbReference type="ChEBI" id="CHEBI:36655"/>
        <dbReference type="ChEBI" id="CHEBI:57287"/>
        <dbReference type="ChEBI" id="CHEBI:57288"/>
        <dbReference type="EC" id="2.3.3.9"/>
    </reaction>
</comment>
<dbReference type="Pfam" id="PF01274">
    <property type="entry name" value="MS_TIM-barrel"/>
    <property type="match status" value="1"/>
</dbReference>
<dbReference type="PANTHER" id="PTHR42902:SF1">
    <property type="entry name" value="MALATE SYNTHASE 1-RELATED"/>
    <property type="match status" value="1"/>
</dbReference>
<reference evidence="12" key="1">
    <citation type="submission" date="2018-01" db="EMBL/GenBank/DDBJ databases">
        <authorList>
            <person name="Clerissi C."/>
        </authorList>
    </citation>
    <scope>NUCLEOTIDE SEQUENCE</scope>
    <source>
        <strain evidence="12">Cupriavidus taiwanensis STM 3521</strain>
    </source>
</reference>
<dbReference type="UniPathway" id="UPA00703">
    <property type="reaction ID" value="UER00720"/>
</dbReference>
<feature type="domain" description="Malate synthase N-terminal" evidence="10">
    <location>
        <begin position="8"/>
        <end position="69"/>
    </location>
</feature>
<dbReference type="Pfam" id="PF20656">
    <property type="entry name" value="MS_N"/>
    <property type="match status" value="1"/>
</dbReference>
<dbReference type="InterPro" id="IPR048355">
    <property type="entry name" value="MS_C"/>
</dbReference>
<feature type="domain" description="Malate synthase C-terminal" evidence="11">
    <location>
        <begin position="411"/>
        <end position="528"/>
    </location>
</feature>
<evidence type="ECO:0000256" key="4">
    <source>
        <dbReference type="ARBA" id="ARBA00022532"/>
    </source>
</evidence>
<dbReference type="PANTHER" id="PTHR42902">
    <property type="entry name" value="MALATE SYNTHASE"/>
    <property type="match status" value="1"/>
</dbReference>
<keyword evidence="5 8" id="KW-0808">Transferase</keyword>
<proteinExistence type="inferred from homology"/>
<dbReference type="EC" id="2.3.3.9" evidence="2 8"/>
<comment type="caution">
    <text evidence="12">The sequence shown here is derived from an EMBL/GenBank/DDBJ whole genome shotgun (WGS) entry which is preliminary data.</text>
</comment>
<dbReference type="PIRSF" id="PIRSF001363">
    <property type="entry name" value="Malate_synth"/>
    <property type="match status" value="1"/>
</dbReference>
<name>A0A375BL31_9BURK</name>
<dbReference type="AlphaFoldDB" id="A0A375BL31"/>
<dbReference type="GO" id="GO:0005737">
    <property type="term" value="C:cytoplasm"/>
    <property type="evidence" value="ECO:0007669"/>
    <property type="project" value="TreeGrafter"/>
</dbReference>
<evidence type="ECO:0000259" key="9">
    <source>
        <dbReference type="Pfam" id="PF01274"/>
    </source>
</evidence>
<dbReference type="RefSeq" id="WP_116337175.1">
    <property type="nucleotide sequence ID" value="NZ_LT976856.1"/>
</dbReference>
<dbReference type="InterPro" id="IPR006252">
    <property type="entry name" value="Malate_synthA"/>
</dbReference>
<dbReference type="CDD" id="cd00727">
    <property type="entry name" value="malate_synt_A"/>
    <property type="match status" value="1"/>
</dbReference>
<keyword evidence="4 8" id="KW-0816">Tricarboxylic acid cycle</keyword>
<evidence type="ECO:0000313" key="12">
    <source>
        <dbReference type="EMBL" id="SOY47373.1"/>
    </source>
</evidence>
<keyword evidence="12" id="KW-0012">Acyltransferase</keyword>
<dbReference type="FunFam" id="3.20.20.360:FF:000001">
    <property type="entry name" value="Malate synthase"/>
    <property type="match status" value="1"/>
</dbReference>
<evidence type="ECO:0000259" key="11">
    <source>
        <dbReference type="Pfam" id="PF20659"/>
    </source>
</evidence>
<feature type="domain" description="Malate synthase TIM barrel" evidence="9">
    <location>
        <begin position="160"/>
        <end position="404"/>
    </location>
</feature>
<dbReference type="Pfam" id="PF20659">
    <property type="entry name" value="MS_C"/>
    <property type="match status" value="1"/>
</dbReference>
<evidence type="ECO:0000256" key="3">
    <source>
        <dbReference type="ARBA" id="ARBA00022435"/>
    </source>
</evidence>
<dbReference type="GO" id="GO:0006097">
    <property type="term" value="P:glyoxylate cycle"/>
    <property type="evidence" value="ECO:0007669"/>
    <property type="project" value="UniProtKB-UniPathway"/>
</dbReference>
<accession>A0A375BL31</accession>
<dbReference type="InterPro" id="IPR011076">
    <property type="entry name" value="Malate_synth_sf"/>
</dbReference>
<dbReference type="InterPro" id="IPR048356">
    <property type="entry name" value="MS_N"/>
</dbReference>
<feature type="active site" description="Proton acceptor" evidence="7">
    <location>
        <position position="163"/>
    </location>
</feature>
<protein>
    <recommendedName>
        <fullName evidence="2 8">Malate synthase</fullName>
        <ecNumber evidence="2 8">2.3.3.9</ecNumber>
    </recommendedName>
</protein>
<dbReference type="Proteomes" id="UP000256297">
    <property type="component" value="Chromosome CBM2589_b"/>
</dbReference>
<evidence type="ECO:0000256" key="1">
    <source>
        <dbReference type="ARBA" id="ARBA00006394"/>
    </source>
</evidence>
<evidence type="ECO:0000256" key="5">
    <source>
        <dbReference type="ARBA" id="ARBA00022679"/>
    </source>
</evidence>